<proteinExistence type="predicted"/>
<name>A0A0F9UTW9_9ZZZZ</name>
<reference evidence="1" key="1">
    <citation type="journal article" date="2015" name="Nature">
        <title>Complex archaea that bridge the gap between prokaryotes and eukaryotes.</title>
        <authorList>
            <person name="Spang A."/>
            <person name="Saw J.H."/>
            <person name="Jorgensen S.L."/>
            <person name="Zaremba-Niedzwiedzka K."/>
            <person name="Martijn J."/>
            <person name="Lind A.E."/>
            <person name="van Eijk R."/>
            <person name="Schleper C."/>
            <person name="Guy L."/>
            <person name="Ettema T.J."/>
        </authorList>
    </citation>
    <scope>NUCLEOTIDE SEQUENCE</scope>
</reference>
<comment type="caution">
    <text evidence="1">The sequence shown here is derived from an EMBL/GenBank/DDBJ whole genome shotgun (WGS) entry which is preliminary data.</text>
</comment>
<sequence>MEKIKQDQDKTDINLCTCLYNMIIKLDEGCVYDEEPIEKPNKDLIDYVSKLREYVMETNDNYKKIFDIEDFRVFFEVLYCRVALLTNEQIPTNNDTYYRVYRILYFDGILDANALRDKLDITIWSNGNHDTSRSKFLIYWKGEVVSEINCPPDMEHIHNVLSAIPELDDINVWNIGAHEKRYL</sequence>
<organism evidence="1">
    <name type="scientific">marine sediment metagenome</name>
    <dbReference type="NCBI Taxonomy" id="412755"/>
    <lineage>
        <taxon>unclassified sequences</taxon>
        <taxon>metagenomes</taxon>
        <taxon>ecological metagenomes</taxon>
    </lineage>
</organism>
<dbReference type="EMBL" id="LAZR01000107">
    <property type="protein sequence ID" value="KKN90917.1"/>
    <property type="molecule type" value="Genomic_DNA"/>
</dbReference>
<dbReference type="AlphaFoldDB" id="A0A0F9UTW9"/>
<gene>
    <name evidence="1" type="ORF">LCGC14_0225010</name>
</gene>
<accession>A0A0F9UTW9</accession>
<evidence type="ECO:0000313" key="1">
    <source>
        <dbReference type="EMBL" id="KKN90917.1"/>
    </source>
</evidence>
<protein>
    <submittedName>
        <fullName evidence="1">Uncharacterized protein</fullName>
    </submittedName>
</protein>